<dbReference type="PANTHER" id="PTHR11528">
    <property type="entry name" value="HEAT SHOCK PROTEIN 90 FAMILY MEMBER"/>
    <property type="match status" value="1"/>
</dbReference>
<reference evidence="6" key="1">
    <citation type="journal article" date="2019" name="Int. J. Syst. Evol. Microbiol.">
        <title>The Global Catalogue of Microorganisms (GCM) 10K type strain sequencing project: providing services to taxonomists for standard genome sequencing and annotation.</title>
        <authorList>
            <consortium name="The Broad Institute Genomics Platform"/>
            <consortium name="The Broad Institute Genome Sequencing Center for Infectious Disease"/>
            <person name="Wu L."/>
            <person name="Ma J."/>
        </authorList>
    </citation>
    <scope>NUCLEOTIDE SEQUENCE [LARGE SCALE GENOMIC DNA]</scope>
    <source>
        <strain evidence="6">TISTR 1514</strain>
    </source>
</reference>
<dbReference type="Gene3D" id="3.30.565.10">
    <property type="entry name" value="Histidine kinase-like ATPase, C-terminal domain"/>
    <property type="match status" value="1"/>
</dbReference>
<accession>A0ABW5V0Y1</accession>
<keyword evidence="2" id="KW-0547">Nucleotide-binding</keyword>
<keyword evidence="4" id="KW-0143">Chaperone</keyword>
<dbReference type="InterPro" id="IPR036890">
    <property type="entry name" value="HATPase_C_sf"/>
</dbReference>
<comment type="caution">
    <text evidence="5">The sequence shown here is derived from an EMBL/GenBank/DDBJ whole genome shotgun (WGS) entry which is preliminary data.</text>
</comment>
<evidence type="ECO:0000313" key="5">
    <source>
        <dbReference type="EMBL" id="MFD2759081.1"/>
    </source>
</evidence>
<sequence length="608" mass="66378">MTKENFQVDLRGIVEILSHHLYSSPRVYVRELLQNARDAVIGRLRVEPNAFEGMQRAPIEVLVDDASRSIVVRDYGIGLTEDEARGLLATIGASSKRREFAAARRDYLGQFGIGLLSCFLVGDAIEVRSRSARDPNAPTMQWVGYGDGTYTVRPSDEPLAEPGSEVCVHARPDEWEWTAPGRVRVLAERFARHLDVPIVFFESPTATSELVSLRRLPHELDGAGASEWCEREFGFTPLVMFRLEGVTHGVNGVAYVAPSASGSSKRGGDIVYSHGMFVDDANKQLVPDWATFVRVALDSGDLALTASREAFQESTALETVRDEIGRQIRAQLEALSENAPELFAAFMEAHSASLLSMAAADPDMLDFVARHYLWETSAGSLVFTRLPGHVAYAATVGEFNTYAPLIAAQGGILVNGGYVDGTKVLRAYDKAQSRVSLSPFNLERVLDDLPAPAEADRELAERIRVATERVLDLEAIAVEVRSFRPDSLMVLHVPGKLDAFTFDDAVDDPWADLLSTTAKPKPDRRAKLVLNLRAPAVRALDGGLAPDTRDEAVRALHLMSLLQGGLRLEPEQQHTLAGALQSILLAASASPAQQAHATTPENPTHEES</sequence>
<name>A0ABW5V0Y1_9MICO</name>
<evidence type="ECO:0000256" key="3">
    <source>
        <dbReference type="ARBA" id="ARBA00022840"/>
    </source>
</evidence>
<dbReference type="Proteomes" id="UP001597492">
    <property type="component" value="Unassembled WGS sequence"/>
</dbReference>
<dbReference type="PIRSF" id="PIRSF002583">
    <property type="entry name" value="Hsp90"/>
    <property type="match status" value="1"/>
</dbReference>
<dbReference type="PRINTS" id="PR00775">
    <property type="entry name" value="HEATSHOCK90"/>
</dbReference>
<evidence type="ECO:0000313" key="6">
    <source>
        <dbReference type="Proteomes" id="UP001597492"/>
    </source>
</evidence>
<keyword evidence="6" id="KW-1185">Reference proteome</keyword>
<dbReference type="NCBIfam" id="NF010683">
    <property type="entry name" value="PRK14083.1"/>
    <property type="match status" value="1"/>
</dbReference>
<dbReference type="InterPro" id="IPR001404">
    <property type="entry name" value="Hsp90_fam"/>
</dbReference>
<dbReference type="SUPFAM" id="SSF55874">
    <property type="entry name" value="ATPase domain of HSP90 chaperone/DNA topoisomerase II/histidine kinase"/>
    <property type="match status" value="1"/>
</dbReference>
<dbReference type="Pfam" id="PF13589">
    <property type="entry name" value="HATPase_c_3"/>
    <property type="match status" value="1"/>
</dbReference>
<gene>
    <name evidence="5" type="ORF">ACFSW7_11910</name>
</gene>
<organism evidence="5 6">
    <name type="scientific">Gulosibacter faecalis</name>
    <dbReference type="NCBI Taxonomy" id="272240"/>
    <lineage>
        <taxon>Bacteria</taxon>
        <taxon>Bacillati</taxon>
        <taxon>Actinomycetota</taxon>
        <taxon>Actinomycetes</taxon>
        <taxon>Micrococcales</taxon>
        <taxon>Microbacteriaceae</taxon>
        <taxon>Gulosibacter</taxon>
    </lineage>
</organism>
<evidence type="ECO:0000256" key="2">
    <source>
        <dbReference type="ARBA" id="ARBA00022741"/>
    </source>
</evidence>
<protein>
    <submittedName>
        <fullName evidence="5">HSP90 family protein</fullName>
    </submittedName>
</protein>
<dbReference type="EMBL" id="JBHUNE010000008">
    <property type="protein sequence ID" value="MFD2759081.1"/>
    <property type="molecule type" value="Genomic_DNA"/>
</dbReference>
<evidence type="ECO:0000256" key="1">
    <source>
        <dbReference type="ARBA" id="ARBA00008239"/>
    </source>
</evidence>
<comment type="similarity">
    <text evidence="1">Belongs to the heat shock protein 90 family.</text>
</comment>
<dbReference type="InterPro" id="IPR020568">
    <property type="entry name" value="Ribosomal_Su5_D2-typ_SF"/>
</dbReference>
<proteinExistence type="inferred from homology"/>
<dbReference type="InterPro" id="IPR020575">
    <property type="entry name" value="Hsp90_N"/>
</dbReference>
<keyword evidence="3" id="KW-0067">ATP-binding</keyword>
<dbReference type="SUPFAM" id="SSF54211">
    <property type="entry name" value="Ribosomal protein S5 domain 2-like"/>
    <property type="match status" value="1"/>
</dbReference>
<dbReference type="Pfam" id="PF00183">
    <property type="entry name" value="HSP90"/>
    <property type="match status" value="1"/>
</dbReference>
<dbReference type="Gene3D" id="3.30.230.80">
    <property type="match status" value="1"/>
</dbReference>
<dbReference type="RefSeq" id="WP_019617337.1">
    <property type="nucleotide sequence ID" value="NZ_JBHUNE010000008.1"/>
</dbReference>
<evidence type="ECO:0000256" key="4">
    <source>
        <dbReference type="ARBA" id="ARBA00023186"/>
    </source>
</evidence>